<dbReference type="EMBL" id="BMAV01003602">
    <property type="protein sequence ID" value="GFY43324.1"/>
    <property type="molecule type" value="Genomic_DNA"/>
</dbReference>
<organism evidence="1 2">
    <name type="scientific">Trichonephila inaurata madagascariensis</name>
    <dbReference type="NCBI Taxonomy" id="2747483"/>
    <lineage>
        <taxon>Eukaryota</taxon>
        <taxon>Metazoa</taxon>
        <taxon>Ecdysozoa</taxon>
        <taxon>Arthropoda</taxon>
        <taxon>Chelicerata</taxon>
        <taxon>Arachnida</taxon>
        <taxon>Araneae</taxon>
        <taxon>Araneomorphae</taxon>
        <taxon>Entelegynae</taxon>
        <taxon>Araneoidea</taxon>
        <taxon>Nephilidae</taxon>
        <taxon>Trichonephila</taxon>
        <taxon>Trichonephila inaurata</taxon>
    </lineage>
</organism>
<feature type="non-terminal residue" evidence="1">
    <location>
        <position position="65"/>
    </location>
</feature>
<evidence type="ECO:0000313" key="2">
    <source>
        <dbReference type="Proteomes" id="UP000886998"/>
    </source>
</evidence>
<protein>
    <submittedName>
        <fullName evidence="1">Uncharacterized protein</fullName>
    </submittedName>
</protein>
<gene>
    <name evidence="1" type="primary">NCL1_21327</name>
    <name evidence="1" type="ORF">TNIN_113371</name>
</gene>
<evidence type="ECO:0000313" key="1">
    <source>
        <dbReference type="EMBL" id="GFY43324.1"/>
    </source>
</evidence>
<comment type="caution">
    <text evidence="1">The sequence shown here is derived from an EMBL/GenBank/DDBJ whole genome shotgun (WGS) entry which is preliminary data.</text>
</comment>
<keyword evidence="2" id="KW-1185">Reference proteome</keyword>
<dbReference type="Proteomes" id="UP000886998">
    <property type="component" value="Unassembled WGS sequence"/>
</dbReference>
<accession>A0A8X7BVB6</accession>
<reference evidence="1" key="1">
    <citation type="submission" date="2020-08" db="EMBL/GenBank/DDBJ databases">
        <title>Multicomponent nature underlies the extraordinary mechanical properties of spider dragline silk.</title>
        <authorList>
            <person name="Kono N."/>
            <person name="Nakamura H."/>
            <person name="Mori M."/>
            <person name="Yoshida Y."/>
            <person name="Ohtoshi R."/>
            <person name="Malay A.D."/>
            <person name="Moran D.A.P."/>
            <person name="Tomita M."/>
            <person name="Numata K."/>
            <person name="Arakawa K."/>
        </authorList>
    </citation>
    <scope>NUCLEOTIDE SEQUENCE</scope>
</reference>
<proteinExistence type="predicted"/>
<name>A0A8X7BVB6_9ARAC</name>
<dbReference type="AlphaFoldDB" id="A0A8X7BVB6"/>
<dbReference type="OrthoDB" id="6427007at2759"/>
<sequence>MFSHWFRLCSEGFEKWMTIDKSEIEKWENQPVFTAPEMDSRSYQILVYHKCYALILLITCLMDAR</sequence>